<name>A0A7C1JI84_9CHLR</name>
<accession>A0A7C1JI84</accession>
<comment type="caution">
    <text evidence="2">The sequence shown here is derived from an EMBL/GenBank/DDBJ whole genome shotgun (WGS) entry which is preliminary data.</text>
</comment>
<dbReference type="EMBL" id="DSMG01000116">
    <property type="protein sequence ID" value="HDX32081.1"/>
    <property type="molecule type" value="Genomic_DNA"/>
</dbReference>
<dbReference type="InterPro" id="IPR046612">
    <property type="entry name" value="DUF6671"/>
</dbReference>
<organism evidence="2">
    <name type="scientific">Caldilinea aerophila</name>
    <dbReference type="NCBI Taxonomy" id="133453"/>
    <lineage>
        <taxon>Bacteria</taxon>
        <taxon>Bacillati</taxon>
        <taxon>Chloroflexota</taxon>
        <taxon>Caldilineae</taxon>
        <taxon>Caldilineales</taxon>
        <taxon>Caldilineaceae</taxon>
        <taxon>Caldilinea</taxon>
    </lineage>
</organism>
<gene>
    <name evidence="2" type="ORF">ENQ20_11420</name>
</gene>
<evidence type="ECO:0000313" key="2">
    <source>
        <dbReference type="EMBL" id="HDX32081.1"/>
    </source>
</evidence>
<evidence type="ECO:0000259" key="1">
    <source>
        <dbReference type="Pfam" id="PF20376"/>
    </source>
</evidence>
<dbReference type="Pfam" id="PF20376">
    <property type="entry name" value="DUF6671"/>
    <property type="match status" value="1"/>
</dbReference>
<dbReference type="AlphaFoldDB" id="A0A7C1JI84"/>
<protein>
    <recommendedName>
        <fullName evidence="1">DUF6671 domain-containing protein</fullName>
    </recommendedName>
</protein>
<feature type="domain" description="DUF6671" evidence="1">
    <location>
        <begin position="70"/>
        <end position="285"/>
    </location>
</feature>
<sequence>MNERLYQWFGGRSAVCATQHGKEQAMGPLLAQHAGIQLFTLPEFDTDRFGTFTREIPRAGSMIEAARAKAISAAEIACVDLAIASEGSFGPHPSFGLIAGNLEIVLLLDRRHGLEIVGQHLTTNVRWVHGVVHSTEQALELAQRGGFPSHAMVVRRSENDPVGMIKGLNDEESFVQAVQHLLATNEGRPIFIESDLRAHCNPTRMQNIRCATLDLLEEMARFCPACGAPGFQRMEAIPGLLCRWCRLPTSLPSAYRFECNRCGHQLTQTVEESFADPGQCSFCNP</sequence>
<proteinExistence type="predicted"/>
<reference evidence="2" key="1">
    <citation type="journal article" date="2020" name="mSystems">
        <title>Genome- and Community-Level Interaction Insights into Carbon Utilization and Element Cycling Functions of Hydrothermarchaeota in Hydrothermal Sediment.</title>
        <authorList>
            <person name="Zhou Z."/>
            <person name="Liu Y."/>
            <person name="Xu W."/>
            <person name="Pan J."/>
            <person name="Luo Z.H."/>
            <person name="Li M."/>
        </authorList>
    </citation>
    <scope>NUCLEOTIDE SEQUENCE [LARGE SCALE GENOMIC DNA]</scope>
    <source>
        <strain evidence="2">SpSt-289</strain>
    </source>
</reference>